<dbReference type="AlphaFoldDB" id="A0A3F3IZZ8"/>
<organism evidence="3">
    <name type="scientific">Salmonella enterica</name>
    <name type="common">Salmonella choleraesuis</name>
    <dbReference type="NCBI Taxonomy" id="28901"/>
    <lineage>
        <taxon>Bacteria</taxon>
        <taxon>Pseudomonadati</taxon>
        <taxon>Pseudomonadota</taxon>
        <taxon>Gammaproteobacteria</taxon>
        <taxon>Enterobacterales</taxon>
        <taxon>Enterobacteriaceae</taxon>
        <taxon>Salmonella</taxon>
    </lineage>
</organism>
<dbReference type="InterPro" id="IPR002559">
    <property type="entry name" value="Transposase_11"/>
</dbReference>
<gene>
    <name evidence="3" type="ORF">A7S51_21370</name>
</gene>
<reference evidence="3" key="1">
    <citation type="submission" date="2016-09" db="EMBL/GenBank/DDBJ databases">
        <title>Whole genome sequencing of Salmonella enterica.</title>
        <authorList>
            <person name="Bell R."/>
        </authorList>
    </citation>
    <scope>NUCLEOTIDE SEQUENCE [LARGE SCALE GENOMIC DNA]</scope>
    <source>
        <strain evidence="3">CFSAN044929</strain>
    </source>
</reference>
<dbReference type="GO" id="GO:0003677">
    <property type="term" value="F:DNA binding"/>
    <property type="evidence" value="ECO:0007669"/>
    <property type="project" value="InterPro"/>
</dbReference>
<dbReference type="GO" id="GO:0004803">
    <property type="term" value="F:transposase activity"/>
    <property type="evidence" value="ECO:0007669"/>
    <property type="project" value="InterPro"/>
</dbReference>
<dbReference type="Pfam" id="PF01609">
    <property type="entry name" value="DDE_Tnp_1"/>
    <property type="match status" value="1"/>
</dbReference>
<feature type="region of interest" description="Disordered" evidence="1">
    <location>
        <begin position="1"/>
        <end position="29"/>
    </location>
</feature>
<feature type="compositionally biased region" description="Basic residues" evidence="1">
    <location>
        <begin position="1"/>
        <end position="10"/>
    </location>
</feature>
<name>A0A3F3IZZ8_SALER</name>
<feature type="domain" description="Transposase IS4-like" evidence="2">
    <location>
        <begin position="25"/>
        <end position="112"/>
    </location>
</feature>
<dbReference type="GO" id="GO:0006313">
    <property type="term" value="P:DNA transposition"/>
    <property type="evidence" value="ECO:0007669"/>
    <property type="project" value="InterPro"/>
</dbReference>
<evidence type="ECO:0000256" key="1">
    <source>
        <dbReference type="SAM" id="MobiDB-lite"/>
    </source>
</evidence>
<evidence type="ECO:0000259" key="2">
    <source>
        <dbReference type="Pfam" id="PF01609"/>
    </source>
</evidence>
<comment type="caution">
    <text evidence="3">The sequence shown here is derived from an EMBL/GenBank/DDBJ whole genome shotgun (WGS) entry which is preliminary data.</text>
</comment>
<dbReference type="EMBL" id="MLTE01000017">
    <property type="protein sequence ID" value="OHJ48436.1"/>
    <property type="molecule type" value="Genomic_DNA"/>
</dbReference>
<protein>
    <submittedName>
        <fullName evidence="3">IS5 family transposase</fullName>
    </submittedName>
</protein>
<sequence length="116" mass="12719">MCSRGSKKHSYIAGDNELGRSRGGSGTKIHLATSGSSLPLNFVLSPGQAHESQYALRLLDGIGVQRQNGSMKRRGHAVLADKACPEHVLRNELKNKDIKTLIPRKSNEKMASIRRQ</sequence>
<accession>A0A3F3IZZ8</accession>
<evidence type="ECO:0000313" key="3">
    <source>
        <dbReference type="EMBL" id="OHJ48436.1"/>
    </source>
</evidence>
<dbReference type="Proteomes" id="UP000866740">
    <property type="component" value="Unassembled WGS sequence"/>
</dbReference>
<proteinExistence type="predicted"/>